<dbReference type="GeneID" id="70243972"/>
<feature type="compositionally biased region" description="Polar residues" evidence="1">
    <location>
        <begin position="63"/>
        <end position="77"/>
    </location>
</feature>
<evidence type="ECO:0000313" key="3">
    <source>
        <dbReference type="EMBL" id="KAH8701616.1"/>
    </source>
</evidence>
<dbReference type="Proteomes" id="UP001201262">
    <property type="component" value="Unassembled WGS sequence"/>
</dbReference>
<keyword evidence="4" id="KW-1185">Reference proteome</keyword>
<proteinExistence type="predicted"/>
<dbReference type="RefSeq" id="XP_046074992.1">
    <property type="nucleotide sequence ID" value="XM_046213685.1"/>
</dbReference>
<organism evidence="3 4">
    <name type="scientific">Talaromyces proteolyticus</name>
    <dbReference type="NCBI Taxonomy" id="1131652"/>
    <lineage>
        <taxon>Eukaryota</taxon>
        <taxon>Fungi</taxon>
        <taxon>Dikarya</taxon>
        <taxon>Ascomycota</taxon>
        <taxon>Pezizomycotina</taxon>
        <taxon>Eurotiomycetes</taxon>
        <taxon>Eurotiomycetidae</taxon>
        <taxon>Eurotiales</taxon>
        <taxon>Trichocomaceae</taxon>
        <taxon>Talaromyces</taxon>
        <taxon>Talaromyces sect. Bacilispori</taxon>
    </lineage>
</organism>
<evidence type="ECO:0000256" key="2">
    <source>
        <dbReference type="SAM" id="Phobius"/>
    </source>
</evidence>
<feature type="region of interest" description="Disordered" evidence="1">
    <location>
        <begin position="60"/>
        <end position="90"/>
    </location>
</feature>
<accession>A0AAD4Q3C1</accession>
<keyword evidence="2" id="KW-1133">Transmembrane helix</keyword>
<dbReference type="EMBL" id="JAJTJA010000003">
    <property type="protein sequence ID" value="KAH8701616.1"/>
    <property type="molecule type" value="Genomic_DNA"/>
</dbReference>
<protein>
    <submittedName>
        <fullName evidence="3">Uncharacterized protein</fullName>
    </submittedName>
</protein>
<comment type="caution">
    <text evidence="3">The sequence shown here is derived from an EMBL/GenBank/DDBJ whole genome shotgun (WGS) entry which is preliminary data.</text>
</comment>
<name>A0AAD4Q3C1_9EURO</name>
<feature type="transmembrane region" description="Helical" evidence="2">
    <location>
        <begin position="111"/>
        <end position="133"/>
    </location>
</feature>
<keyword evidence="2" id="KW-0812">Transmembrane</keyword>
<dbReference type="AlphaFoldDB" id="A0AAD4Q3C1"/>
<reference evidence="3" key="1">
    <citation type="submission" date="2021-12" db="EMBL/GenBank/DDBJ databases">
        <title>Convergent genome expansion in fungi linked to evolution of root-endophyte symbiosis.</title>
        <authorList>
            <consortium name="DOE Joint Genome Institute"/>
            <person name="Ke Y.-H."/>
            <person name="Bonito G."/>
            <person name="Liao H.-L."/>
            <person name="Looney B."/>
            <person name="Rojas-Flechas A."/>
            <person name="Nash J."/>
            <person name="Hameed K."/>
            <person name="Schadt C."/>
            <person name="Martin F."/>
            <person name="Crous P.W."/>
            <person name="Miettinen O."/>
            <person name="Magnuson J.K."/>
            <person name="Labbe J."/>
            <person name="Jacobson D."/>
            <person name="Doktycz M.J."/>
            <person name="Veneault-Fourrey C."/>
            <person name="Kuo A."/>
            <person name="Mondo S."/>
            <person name="Calhoun S."/>
            <person name="Riley R."/>
            <person name="Ohm R."/>
            <person name="LaButti K."/>
            <person name="Andreopoulos B."/>
            <person name="Pangilinan J."/>
            <person name="Nolan M."/>
            <person name="Tritt A."/>
            <person name="Clum A."/>
            <person name="Lipzen A."/>
            <person name="Daum C."/>
            <person name="Barry K."/>
            <person name="Grigoriev I.V."/>
            <person name="Vilgalys R."/>
        </authorList>
    </citation>
    <scope>NUCLEOTIDE SEQUENCE</scope>
    <source>
        <strain evidence="3">PMI_201</strain>
    </source>
</reference>
<evidence type="ECO:0000313" key="4">
    <source>
        <dbReference type="Proteomes" id="UP001201262"/>
    </source>
</evidence>
<gene>
    <name evidence="3" type="ORF">BGW36DRAFT_355770</name>
</gene>
<evidence type="ECO:0000256" key="1">
    <source>
        <dbReference type="SAM" id="MobiDB-lite"/>
    </source>
</evidence>
<sequence length="150" mass="17073">MALKLSHRASKALTFSVQTMNPARFTSKRHQFVARSICLSQLSTQNPVSIVRSRLPMQRLHRYSTQPSSNKRTPKTAQSEKNESHSFNQTNYSPDILSHLKSLRMSRTTKVIVYTALAIVGTMETVFWIKVLWTKFGSGNENSTEERNGI</sequence>
<keyword evidence="2" id="KW-0472">Membrane</keyword>